<dbReference type="EMBL" id="AJWZ01003229">
    <property type="protein sequence ID" value="EKC68795.1"/>
    <property type="molecule type" value="Genomic_DNA"/>
</dbReference>
<protein>
    <recommendedName>
        <fullName evidence="3">Plasmid replication protein RepL domain-containing protein</fullName>
    </recommendedName>
</protein>
<dbReference type="AlphaFoldDB" id="K1V5D5"/>
<evidence type="ECO:0000313" key="2">
    <source>
        <dbReference type="EMBL" id="EKC79091.1"/>
    </source>
</evidence>
<sequence>MPRINQSVETMVMNDKGEMVSKRANTVMTWGDEPSYIKLYLQDVMYLSDMPKKYVAVTEALLKRVSYAGDADGMCVVLAPRIKKAICEELGWKTVASLDNALQKLLAGKIIYRVDRSMYRFNSYLFGKGDWQDISRLRLDINYDEIRGRTFKTNVEYKTDPNGQMYMDLKHTGTEG</sequence>
<proteinExistence type="predicted"/>
<gene>
    <name evidence="2" type="ORF">LEA_02810</name>
    <name evidence="1" type="ORF">OBE_04749</name>
</gene>
<dbReference type="EMBL" id="AJWY01001898">
    <property type="protein sequence ID" value="EKC79091.1"/>
    <property type="molecule type" value="Genomic_DNA"/>
</dbReference>
<name>K1V5D5_9ZZZZ</name>
<organism evidence="2">
    <name type="scientific">human gut metagenome</name>
    <dbReference type="NCBI Taxonomy" id="408170"/>
    <lineage>
        <taxon>unclassified sequences</taxon>
        <taxon>metagenomes</taxon>
        <taxon>organismal metagenomes</taxon>
    </lineage>
</organism>
<reference evidence="2" key="1">
    <citation type="journal article" date="2013" name="Environ. Microbiol.">
        <title>Microbiota from the distal guts of lean and obese adolescents exhibit partial functional redundancy besides clear differences in community structure.</title>
        <authorList>
            <person name="Ferrer M."/>
            <person name="Ruiz A."/>
            <person name="Lanza F."/>
            <person name="Haange S.B."/>
            <person name="Oberbach A."/>
            <person name="Till H."/>
            <person name="Bargiela R."/>
            <person name="Campoy C."/>
            <person name="Segura M.T."/>
            <person name="Richter M."/>
            <person name="von Bergen M."/>
            <person name="Seifert J."/>
            <person name="Suarez A."/>
        </authorList>
    </citation>
    <scope>NUCLEOTIDE SEQUENCE</scope>
</reference>
<evidence type="ECO:0008006" key="3">
    <source>
        <dbReference type="Google" id="ProtNLM"/>
    </source>
</evidence>
<comment type="caution">
    <text evidence="2">The sequence shown here is derived from an EMBL/GenBank/DDBJ whole genome shotgun (WGS) entry which is preliminary data.</text>
</comment>
<accession>K1V5D5</accession>
<evidence type="ECO:0000313" key="1">
    <source>
        <dbReference type="EMBL" id="EKC68795.1"/>
    </source>
</evidence>